<dbReference type="STRING" id="56723.ENSLBEP00000027167"/>
<dbReference type="GO" id="GO:0004869">
    <property type="term" value="F:cysteine-type endopeptidase inhibitor activity"/>
    <property type="evidence" value="ECO:0007669"/>
    <property type="project" value="InterPro"/>
</dbReference>
<organism evidence="5 6">
    <name type="scientific">Labrus bergylta</name>
    <name type="common">ballan wrasse</name>
    <dbReference type="NCBI Taxonomy" id="56723"/>
    <lineage>
        <taxon>Eukaryota</taxon>
        <taxon>Metazoa</taxon>
        <taxon>Chordata</taxon>
        <taxon>Craniata</taxon>
        <taxon>Vertebrata</taxon>
        <taxon>Euteleostomi</taxon>
        <taxon>Actinopterygii</taxon>
        <taxon>Neopterygii</taxon>
        <taxon>Teleostei</taxon>
        <taxon>Neoteleostei</taxon>
        <taxon>Acanthomorphata</taxon>
        <taxon>Eupercaria</taxon>
        <taxon>Labriformes</taxon>
        <taxon>Labridae</taxon>
        <taxon>Labrus</taxon>
    </lineage>
</organism>
<accession>A0A3Q3G3I3</accession>
<dbReference type="Pfam" id="PF00031">
    <property type="entry name" value="Cystatin"/>
    <property type="match status" value="1"/>
</dbReference>
<feature type="chain" id="PRO_5018640975" evidence="3">
    <location>
        <begin position="20"/>
        <end position="137"/>
    </location>
</feature>
<name>A0A3Q3G3I3_9LABR</name>
<dbReference type="FunFam" id="3.10.450.10:FF:000004">
    <property type="entry name" value="Cystatin C"/>
    <property type="match status" value="1"/>
</dbReference>
<dbReference type="PANTHER" id="PTHR46186">
    <property type="entry name" value="CYSTATIN"/>
    <property type="match status" value="1"/>
</dbReference>
<dbReference type="SMART" id="SM00043">
    <property type="entry name" value="CY"/>
    <property type="match status" value="1"/>
</dbReference>
<reference evidence="5" key="2">
    <citation type="submission" date="2025-09" db="UniProtKB">
        <authorList>
            <consortium name="Ensembl"/>
        </authorList>
    </citation>
    <scope>IDENTIFICATION</scope>
</reference>
<dbReference type="GeneTree" id="ENSGT01010000223852"/>
<keyword evidence="2" id="KW-1015">Disulfide bond</keyword>
<dbReference type="PANTHER" id="PTHR46186:SF12">
    <property type="entry name" value="CYSTATIN C (AMYLOID ANGIOPATHY AND CEREBRAL HEMORRHAGE)-RELATED"/>
    <property type="match status" value="1"/>
</dbReference>
<evidence type="ECO:0000313" key="6">
    <source>
        <dbReference type="Proteomes" id="UP000261660"/>
    </source>
</evidence>
<keyword evidence="6" id="KW-1185">Reference proteome</keyword>
<dbReference type="Ensembl" id="ENSLBET00000028468.1">
    <property type="protein sequence ID" value="ENSLBEP00000027167.1"/>
    <property type="gene ID" value="ENSLBEG00000020638.1"/>
</dbReference>
<reference evidence="5" key="1">
    <citation type="submission" date="2025-08" db="UniProtKB">
        <authorList>
            <consortium name="Ensembl"/>
        </authorList>
    </citation>
    <scope>IDENTIFICATION</scope>
</reference>
<evidence type="ECO:0000256" key="1">
    <source>
        <dbReference type="ARBA" id="ARBA00009403"/>
    </source>
</evidence>
<dbReference type="InParanoid" id="A0A3Q3G3I3"/>
<dbReference type="AlphaFoldDB" id="A0A3Q3G3I3"/>
<proteinExistence type="inferred from homology"/>
<dbReference type="GO" id="GO:0031982">
    <property type="term" value="C:vesicle"/>
    <property type="evidence" value="ECO:0007669"/>
    <property type="project" value="TreeGrafter"/>
</dbReference>
<dbReference type="Gene3D" id="3.10.450.10">
    <property type="match status" value="1"/>
</dbReference>
<evidence type="ECO:0000313" key="5">
    <source>
        <dbReference type="Ensembl" id="ENSLBEP00000027167.1"/>
    </source>
</evidence>
<dbReference type="GO" id="GO:0005737">
    <property type="term" value="C:cytoplasm"/>
    <property type="evidence" value="ECO:0007669"/>
    <property type="project" value="TreeGrafter"/>
</dbReference>
<dbReference type="OrthoDB" id="1908104at2759"/>
<evidence type="ECO:0000256" key="3">
    <source>
        <dbReference type="SAM" id="SignalP"/>
    </source>
</evidence>
<protein>
    <submittedName>
        <fullName evidence="5">Cystatin-C-like</fullName>
    </submittedName>
</protein>
<feature type="signal peptide" evidence="3">
    <location>
        <begin position="1"/>
        <end position="19"/>
    </location>
</feature>
<sequence length="137" mass="15319">MMWKLVLLVLAALFSLGVGVGVGVGVGGLDEIDIKKNEEALDFLKSAVEEHNQQSNDMYYTMPQEVIKAEKQVVEGVKYFFTVTMARTQCLKVDANDKENGLCVVHTDPDEAKPYQCSFTVWVRSWTSTGKEFTQTC</sequence>
<dbReference type="Proteomes" id="UP000261660">
    <property type="component" value="Unplaced"/>
</dbReference>
<evidence type="ECO:0000259" key="4">
    <source>
        <dbReference type="SMART" id="SM00043"/>
    </source>
</evidence>
<comment type="similarity">
    <text evidence="1">Belongs to the cystatin family.</text>
</comment>
<keyword evidence="3" id="KW-0732">Signal</keyword>
<evidence type="ECO:0000256" key="2">
    <source>
        <dbReference type="ARBA" id="ARBA00023157"/>
    </source>
</evidence>
<dbReference type="SUPFAM" id="SSF54403">
    <property type="entry name" value="Cystatin/monellin"/>
    <property type="match status" value="1"/>
</dbReference>
<dbReference type="CDD" id="cd00042">
    <property type="entry name" value="CY"/>
    <property type="match status" value="1"/>
</dbReference>
<dbReference type="GO" id="GO:0005615">
    <property type="term" value="C:extracellular space"/>
    <property type="evidence" value="ECO:0007669"/>
    <property type="project" value="TreeGrafter"/>
</dbReference>
<feature type="domain" description="Cystatin" evidence="4">
    <location>
        <begin position="24"/>
        <end position="137"/>
    </location>
</feature>
<dbReference type="InterPro" id="IPR046350">
    <property type="entry name" value="Cystatin_sf"/>
</dbReference>
<dbReference type="InterPro" id="IPR000010">
    <property type="entry name" value="Cystatin_dom"/>
</dbReference>